<feature type="transmembrane region" description="Helical" evidence="1">
    <location>
        <begin position="40"/>
        <end position="58"/>
    </location>
</feature>
<protein>
    <submittedName>
        <fullName evidence="3">Tripartite tricarboxylate transporter TctB family protein</fullName>
    </submittedName>
</protein>
<feature type="transmembrane region" description="Helical" evidence="1">
    <location>
        <begin position="122"/>
        <end position="145"/>
    </location>
</feature>
<dbReference type="EMBL" id="VDMN01000002">
    <property type="protein sequence ID" value="TNM63479.1"/>
    <property type="molecule type" value="Genomic_DNA"/>
</dbReference>
<keyword evidence="1" id="KW-1133">Transmembrane helix</keyword>
<sequence length="154" mass="16497">MTYVFLAATAFVIAGAYWIGITQIPLLGFGDPLGPKLLPSFLAAALVAVGCALLVEGRSIAGLKTDFTRFSTFVRTREFGLIAAVTCWTALYFTAFAYLGYLLSTSLFLTVLMATAHRGNRLVAVTVAISFSVGSYLLFALLFAVPLPRGILPF</sequence>
<gene>
    <name evidence="3" type="ORF">FHP24_11725</name>
</gene>
<evidence type="ECO:0000259" key="2">
    <source>
        <dbReference type="Pfam" id="PF07331"/>
    </source>
</evidence>
<dbReference type="Proteomes" id="UP000311605">
    <property type="component" value="Unassembled WGS sequence"/>
</dbReference>
<accession>A0A5C4XJW1</accession>
<name>A0A5C4XJW1_9HYPH</name>
<dbReference type="OrthoDB" id="8454160at2"/>
<dbReference type="Pfam" id="PF07331">
    <property type="entry name" value="TctB"/>
    <property type="match status" value="1"/>
</dbReference>
<comment type="caution">
    <text evidence="3">The sequence shown here is derived from an EMBL/GenBank/DDBJ whole genome shotgun (WGS) entry which is preliminary data.</text>
</comment>
<dbReference type="RefSeq" id="WP_139676390.1">
    <property type="nucleotide sequence ID" value="NZ_VDMN01000002.1"/>
</dbReference>
<keyword evidence="1" id="KW-0812">Transmembrane</keyword>
<feature type="domain" description="DUF1468" evidence="2">
    <location>
        <begin position="8"/>
        <end position="148"/>
    </location>
</feature>
<evidence type="ECO:0000313" key="3">
    <source>
        <dbReference type="EMBL" id="TNM63479.1"/>
    </source>
</evidence>
<organism evidence="3 4">
    <name type="scientific">Aliirhizobium smilacinae</name>
    <dbReference type="NCBI Taxonomy" id="1395944"/>
    <lineage>
        <taxon>Bacteria</taxon>
        <taxon>Pseudomonadati</taxon>
        <taxon>Pseudomonadota</taxon>
        <taxon>Alphaproteobacteria</taxon>
        <taxon>Hyphomicrobiales</taxon>
        <taxon>Rhizobiaceae</taxon>
        <taxon>Aliirhizobium</taxon>
    </lineage>
</organism>
<proteinExistence type="predicted"/>
<evidence type="ECO:0000256" key="1">
    <source>
        <dbReference type="SAM" id="Phobius"/>
    </source>
</evidence>
<dbReference type="InterPro" id="IPR009936">
    <property type="entry name" value="DUF1468"/>
</dbReference>
<keyword evidence="1" id="KW-0472">Membrane</keyword>
<reference evidence="3 4" key="1">
    <citation type="submission" date="2019-06" db="EMBL/GenBank/DDBJ databases">
        <title>The draft genome of Rhizobium smilacinae PTYR-5.</title>
        <authorList>
            <person name="Liu L."/>
            <person name="Li L."/>
            <person name="Zhang X."/>
        </authorList>
    </citation>
    <scope>NUCLEOTIDE SEQUENCE [LARGE SCALE GENOMIC DNA]</scope>
    <source>
        <strain evidence="3 4">PTYR-5</strain>
    </source>
</reference>
<dbReference type="AlphaFoldDB" id="A0A5C4XJW1"/>
<keyword evidence="4" id="KW-1185">Reference proteome</keyword>
<feature type="transmembrane region" description="Helical" evidence="1">
    <location>
        <begin position="79"/>
        <end position="102"/>
    </location>
</feature>
<evidence type="ECO:0000313" key="4">
    <source>
        <dbReference type="Proteomes" id="UP000311605"/>
    </source>
</evidence>